<evidence type="ECO:0000313" key="6">
    <source>
        <dbReference type="EMBL" id="HJB39121.1"/>
    </source>
</evidence>
<dbReference type="GO" id="GO:0006633">
    <property type="term" value="P:fatty acid biosynthetic process"/>
    <property type="evidence" value="ECO:0007669"/>
    <property type="project" value="UniProtKB-KW"/>
</dbReference>
<comment type="function">
    <text evidence="4">Component of the acetyl coenzyme A carboxylase (ACC) complex. Biotin carboxylase (BC) catalyzes the carboxylation of biotin on its carrier protein (BCCP) and then the CO(2) group is transferred by the transcarboxylase to acetyl-CoA to form malonyl-CoA.</text>
</comment>
<keyword evidence="4" id="KW-0067">ATP-binding</keyword>
<dbReference type="InterPro" id="IPR011762">
    <property type="entry name" value="COA_CT_N"/>
</dbReference>
<comment type="caution">
    <text evidence="6">The sequence shown here is derived from an EMBL/GenBank/DDBJ whole genome shotgun (WGS) entry which is preliminary data.</text>
</comment>
<dbReference type="InterPro" id="IPR029045">
    <property type="entry name" value="ClpP/crotonase-like_dom_sf"/>
</dbReference>
<evidence type="ECO:0000256" key="4">
    <source>
        <dbReference type="HAMAP-Rule" id="MF_01395"/>
    </source>
</evidence>
<keyword evidence="4" id="KW-0479">Metal-binding</keyword>
<evidence type="ECO:0000313" key="7">
    <source>
        <dbReference type="Proteomes" id="UP000824209"/>
    </source>
</evidence>
<name>A0A9D2M1J6_9FIRM</name>
<feature type="binding site" evidence="4">
    <location>
        <position position="57"/>
    </location>
    <ligand>
        <name>Zn(2+)</name>
        <dbReference type="ChEBI" id="CHEBI:29105"/>
    </ligand>
</feature>
<reference evidence="6" key="2">
    <citation type="submission" date="2021-04" db="EMBL/GenBank/DDBJ databases">
        <authorList>
            <person name="Gilroy R."/>
        </authorList>
    </citation>
    <scope>NUCLEOTIDE SEQUENCE</scope>
    <source>
        <strain evidence="6">ChiBcec8-14828</strain>
    </source>
</reference>
<accession>A0A9D2M1J6</accession>
<feature type="binding site" evidence="4">
    <location>
        <position position="41"/>
    </location>
    <ligand>
        <name>Zn(2+)</name>
        <dbReference type="ChEBI" id="CHEBI:29105"/>
    </ligand>
</feature>
<dbReference type="GO" id="GO:0003989">
    <property type="term" value="F:acetyl-CoA carboxylase activity"/>
    <property type="evidence" value="ECO:0007669"/>
    <property type="project" value="InterPro"/>
</dbReference>
<dbReference type="NCBIfam" id="TIGR00515">
    <property type="entry name" value="accD"/>
    <property type="match status" value="1"/>
</dbReference>
<feature type="domain" description="CoA carboxyltransferase N-terminal" evidence="5">
    <location>
        <begin position="34"/>
        <end position="291"/>
    </location>
</feature>
<dbReference type="Gene3D" id="3.90.226.10">
    <property type="entry name" value="2-enoyl-CoA Hydratase, Chain A, domain 1"/>
    <property type="match status" value="1"/>
</dbReference>
<keyword evidence="3 4" id="KW-0443">Lipid metabolism</keyword>
<comment type="subunit">
    <text evidence="4">Acetyl-CoA carboxylase is a heterohexamer composed of biotin carboxyl carrier protein (AccB), biotin carboxylase (AccC) and two subunits each of ACCase subunit alpha (AccA) and ACCase subunit beta (AccD).</text>
</comment>
<comment type="similarity">
    <text evidence="4">Belongs to the AccD/PCCB family.</text>
</comment>
<dbReference type="EC" id="2.1.3.15" evidence="4"/>
<dbReference type="PRINTS" id="PR01070">
    <property type="entry name" value="ACCCTRFRASEB"/>
</dbReference>
<feature type="binding site" evidence="4">
    <location>
        <position position="60"/>
    </location>
    <ligand>
        <name>Zn(2+)</name>
        <dbReference type="ChEBI" id="CHEBI:29105"/>
    </ligand>
</feature>
<dbReference type="InterPro" id="IPR000438">
    <property type="entry name" value="Acetyl_CoA_COase_Trfase_b_su"/>
</dbReference>
<keyword evidence="4" id="KW-0863">Zinc-finger</keyword>
<feature type="binding site" evidence="4">
    <location>
        <position position="38"/>
    </location>
    <ligand>
        <name>Zn(2+)</name>
        <dbReference type="ChEBI" id="CHEBI:29105"/>
    </ligand>
</feature>
<keyword evidence="2 4" id="KW-0808">Transferase</keyword>
<feature type="zinc finger region" description="C4-type" evidence="4">
    <location>
        <begin position="38"/>
        <end position="60"/>
    </location>
</feature>
<proteinExistence type="inferred from homology"/>
<reference evidence="6" key="1">
    <citation type="journal article" date="2021" name="PeerJ">
        <title>Extensive microbial diversity within the chicken gut microbiome revealed by metagenomics and culture.</title>
        <authorList>
            <person name="Gilroy R."/>
            <person name="Ravi A."/>
            <person name="Getino M."/>
            <person name="Pursley I."/>
            <person name="Horton D.L."/>
            <person name="Alikhan N.F."/>
            <person name="Baker D."/>
            <person name="Gharbi K."/>
            <person name="Hall N."/>
            <person name="Watson M."/>
            <person name="Adriaenssens E.M."/>
            <person name="Foster-Nyarko E."/>
            <person name="Jarju S."/>
            <person name="Secka A."/>
            <person name="Antonio M."/>
            <person name="Oren A."/>
            <person name="Chaudhuri R.R."/>
            <person name="La Ragione R."/>
            <person name="Hildebrand F."/>
            <person name="Pallen M.J."/>
        </authorList>
    </citation>
    <scope>NUCLEOTIDE SEQUENCE</scope>
    <source>
        <strain evidence="6">ChiBcec8-14828</strain>
    </source>
</reference>
<dbReference type="AlphaFoldDB" id="A0A9D2M1J6"/>
<dbReference type="EMBL" id="DWYA01000020">
    <property type="protein sequence ID" value="HJB39121.1"/>
    <property type="molecule type" value="Genomic_DNA"/>
</dbReference>
<dbReference type="GO" id="GO:0008270">
    <property type="term" value="F:zinc ion binding"/>
    <property type="evidence" value="ECO:0007669"/>
    <property type="project" value="UniProtKB-UniRule"/>
</dbReference>
<gene>
    <name evidence="4 6" type="primary">accD</name>
    <name evidence="6" type="ORF">H9943_01840</name>
</gene>
<dbReference type="PROSITE" id="PS50980">
    <property type="entry name" value="COA_CT_NTER"/>
    <property type="match status" value="1"/>
</dbReference>
<evidence type="ECO:0000259" key="5">
    <source>
        <dbReference type="PROSITE" id="PS50980"/>
    </source>
</evidence>
<protein>
    <recommendedName>
        <fullName evidence="4">Acetyl-coenzyme A carboxylase carboxyl transferase subunit beta</fullName>
        <shortName evidence="4">ACCase subunit beta</shortName>
        <shortName evidence="4">Acetyl-CoA carboxylase carboxyltransferase subunit beta</shortName>
        <ecNumber evidence="4">2.1.3.15</ecNumber>
    </recommendedName>
</protein>
<dbReference type="GO" id="GO:2001295">
    <property type="term" value="P:malonyl-CoA biosynthetic process"/>
    <property type="evidence" value="ECO:0007669"/>
    <property type="project" value="UniProtKB-UniRule"/>
</dbReference>
<sequence length="291" mass="31640">MNERFSQRKQRLLRLKILREGRAASVQRANAPAVFEQCSACGEAVTKAQWDKALYVCPRCGHHRPISAYMRLSMLLDPGTFRELDDRLTARNALEFPGYDEKLAVQRTSTALEEAVVAAKGRVCGMPLVAVVMDSRFMMGSMGVAVGEKVARAADAARKSRVPLVIFCASGGARMQEGILSLMQMGKTAAAITRFQEAGGLYIAWLTHPTTGGVTASFASLGDITIAEPGALIAFAGPRVIEQTINQKLPEGFQRAEYLEEHGFVDAVVPRAEMKDTLCRLLRLHSKGGAL</sequence>
<keyword evidence="4" id="KW-0275">Fatty acid biosynthesis</keyword>
<dbReference type="GO" id="GO:0016743">
    <property type="term" value="F:carboxyl- or carbamoyltransferase activity"/>
    <property type="evidence" value="ECO:0007669"/>
    <property type="project" value="UniProtKB-UniRule"/>
</dbReference>
<dbReference type="GO" id="GO:0005524">
    <property type="term" value="F:ATP binding"/>
    <property type="evidence" value="ECO:0007669"/>
    <property type="project" value="UniProtKB-KW"/>
</dbReference>
<evidence type="ECO:0000256" key="3">
    <source>
        <dbReference type="ARBA" id="ARBA00023098"/>
    </source>
</evidence>
<comment type="catalytic activity">
    <reaction evidence="4">
        <text>N(6)-carboxybiotinyl-L-lysyl-[protein] + acetyl-CoA = N(6)-biotinyl-L-lysyl-[protein] + malonyl-CoA</text>
        <dbReference type="Rhea" id="RHEA:54728"/>
        <dbReference type="Rhea" id="RHEA-COMP:10505"/>
        <dbReference type="Rhea" id="RHEA-COMP:10506"/>
        <dbReference type="ChEBI" id="CHEBI:57288"/>
        <dbReference type="ChEBI" id="CHEBI:57384"/>
        <dbReference type="ChEBI" id="CHEBI:83144"/>
        <dbReference type="ChEBI" id="CHEBI:83145"/>
        <dbReference type="EC" id="2.1.3.15"/>
    </reaction>
</comment>
<keyword evidence="4" id="KW-0963">Cytoplasm</keyword>
<comment type="subcellular location">
    <subcellularLocation>
        <location evidence="4">Cytoplasm</location>
    </subcellularLocation>
</comment>
<keyword evidence="4" id="KW-0862">Zinc</keyword>
<evidence type="ECO:0000256" key="2">
    <source>
        <dbReference type="ARBA" id="ARBA00022679"/>
    </source>
</evidence>
<dbReference type="HAMAP" id="MF_01395">
    <property type="entry name" value="AcetylCoA_CT_beta"/>
    <property type="match status" value="1"/>
</dbReference>
<comment type="cofactor">
    <cofactor evidence="4">
        <name>Zn(2+)</name>
        <dbReference type="ChEBI" id="CHEBI:29105"/>
    </cofactor>
    <text evidence="4">Binds 1 zinc ion per subunit.</text>
</comment>
<dbReference type="PANTHER" id="PTHR42995:SF5">
    <property type="entry name" value="ACETYL-COENZYME A CARBOXYLASE CARBOXYL TRANSFERASE SUBUNIT BETA, CHLOROPLASTIC"/>
    <property type="match status" value="1"/>
</dbReference>
<dbReference type="SUPFAM" id="SSF52096">
    <property type="entry name" value="ClpP/crotonase"/>
    <property type="match status" value="1"/>
</dbReference>
<keyword evidence="6" id="KW-0436">Ligase</keyword>
<dbReference type="InterPro" id="IPR034733">
    <property type="entry name" value="AcCoA_carboxyl_beta"/>
</dbReference>
<comment type="pathway">
    <text evidence="4">Lipid metabolism; malonyl-CoA biosynthesis; malonyl-CoA from acetyl-CoA: step 1/1.</text>
</comment>
<organism evidence="6 7">
    <name type="scientific">Candidatus Ruthenibacterium avium</name>
    <dbReference type="NCBI Taxonomy" id="2838751"/>
    <lineage>
        <taxon>Bacteria</taxon>
        <taxon>Bacillati</taxon>
        <taxon>Bacillota</taxon>
        <taxon>Clostridia</taxon>
        <taxon>Eubacteriales</taxon>
        <taxon>Oscillospiraceae</taxon>
        <taxon>Ruthenibacterium</taxon>
    </lineage>
</organism>
<dbReference type="Pfam" id="PF01039">
    <property type="entry name" value="Carboxyl_trans"/>
    <property type="match status" value="1"/>
</dbReference>
<dbReference type="Proteomes" id="UP000824209">
    <property type="component" value="Unassembled WGS sequence"/>
</dbReference>
<dbReference type="PANTHER" id="PTHR42995">
    <property type="entry name" value="ACETYL-COENZYME A CARBOXYLASE CARBOXYL TRANSFERASE SUBUNIT BETA, CHLOROPLASTIC"/>
    <property type="match status" value="1"/>
</dbReference>
<evidence type="ECO:0000256" key="1">
    <source>
        <dbReference type="ARBA" id="ARBA00022516"/>
    </source>
</evidence>
<dbReference type="GO" id="GO:0009317">
    <property type="term" value="C:acetyl-CoA carboxylase complex"/>
    <property type="evidence" value="ECO:0007669"/>
    <property type="project" value="InterPro"/>
</dbReference>
<keyword evidence="1 4" id="KW-0444">Lipid biosynthesis</keyword>
<keyword evidence="4" id="KW-0547">Nucleotide-binding</keyword>
<keyword evidence="4" id="KW-0276">Fatty acid metabolism</keyword>